<comment type="subcellular location">
    <subcellularLocation>
        <location evidence="1">Cell envelope</location>
    </subcellularLocation>
</comment>
<reference evidence="7" key="2">
    <citation type="submission" date="2022-05" db="EMBL/GenBank/DDBJ databases">
        <authorList>
            <person name="Proctor A.L."/>
            <person name="Phillips G.J."/>
            <person name="Wannemuehler M.J."/>
        </authorList>
    </citation>
    <scope>NUCLEOTIDE SEQUENCE</scope>
    <source>
        <strain evidence="7">ASF457</strain>
    </source>
</reference>
<dbReference type="PRINTS" id="PR00690">
    <property type="entry name" value="ADHESNFAMILY"/>
</dbReference>
<accession>V2RNH2</accession>
<dbReference type="eggNOG" id="COG0803">
    <property type="taxonomic scope" value="Bacteria"/>
</dbReference>
<dbReference type="RefSeq" id="WP_023275123.1">
    <property type="nucleotide sequence ID" value="NZ_CP097562.1"/>
</dbReference>
<dbReference type="GO" id="GO:0007155">
    <property type="term" value="P:cell adhesion"/>
    <property type="evidence" value="ECO:0007669"/>
    <property type="project" value="InterPro"/>
</dbReference>
<organism evidence="7 8">
    <name type="scientific">Mucispirillum schaedleri ASF457</name>
    <dbReference type="NCBI Taxonomy" id="1379858"/>
    <lineage>
        <taxon>Bacteria</taxon>
        <taxon>Pseudomonadati</taxon>
        <taxon>Deferribacterota</taxon>
        <taxon>Deferribacteres</taxon>
        <taxon>Deferribacterales</taxon>
        <taxon>Mucispirillaceae</taxon>
        <taxon>Mucispirillum</taxon>
    </lineage>
</organism>
<gene>
    <name evidence="7" type="primary">troA</name>
    <name evidence="7" type="ORF">N508_000818</name>
</gene>
<dbReference type="GO" id="GO:0030001">
    <property type="term" value="P:metal ion transport"/>
    <property type="evidence" value="ECO:0007669"/>
    <property type="project" value="InterPro"/>
</dbReference>
<evidence type="ECO:0000256" key="2">
    <source>
        <dbReference type="ARBA" id="ARBA00011028"/>
    </source>
</evidence>
<dbReference type="PANTHER" id="PTHR42953">
    <property type="entry name" value="HIGH-AFFINITY ZINC UPTAKE SYSTEM PROTEIN ZNUA-RELATED"/>
    <property type="match status" value="1"/>
</dbReference>
<dbReference type="InterPro" id="IPR006127">
    <property type="entry name" value="ZnuA-like"/>
</dbReference>
<dbReference type="PROSITE" id="PS51257">
    <property type="entry name" value="PROKAR_LIPOPROTEIN"/>
    <property type="match status" value="1"/>
</dbReference>
<evidence type="ECO:0000313" key="8">
    <source>
        <dbReference type="Proteomes" id="UP000017429"/>
    </source>
</evidence>
<dbReference type="InterPro" id="IPR006128">
    <property type="entry name" value="Lipoprotein_PsaA-like"/>
</dbReference>
<reference evidence="7" key="3">
    <citation type="submission" date="2022-06" db="EMBL/GenBank/DDBJ databases">
        <title>Resources to Facilitate Use of the Altered Schaedler Flora (ASF) Mouse Model to Study Microbiome Function.</title>
        <authorList>
            <person name="Proctor A."/>
            <person name="Parvinroo S."/>
            <person name="Richie T."/>
            <person name="Jia X."/>
            <person name="Lee S.T.M."/>
            <person name="Karp P.D."/>
            <person name="Paley S."/>
            <person name="Kostic A.D."/>
            <person name="Pierre J.F."/>
            <person name="Wannemuehler M.J."/>
            <person name="Phillips G.J."/>
        </authorList>
    </citation>
    <scope>NUCLEOTIDE SEQUENCE</scope>
    <source>
        <strain evidence="7">ASF457</strain>
    </source>
</reference>
<evidence type="ECO:0000313" key="7">
    <source>
        <dbReference type="EMBL" id="USF23751.1"/>
    </source>
</evidence>
<dbReference type="Pfam" id="PF01297">
    <property type="entry name" value="ZnuA"/>
    <property type="match status" value="1"/>
</dbReference>
<protein>
    <submittedName>
        <fullName evidence="7">Periplasmic zinc-binding protein TroA</fullName>
    </submittedName>
</protein>
<dbReference type="OrthoDB" id="9810636at2"/>
<evidence type="ECO:0000256" key="1">
    <source>
        <dbReference type="ARBA" id="ARBA00004196"/>
    </source>
</evidence>
<keyword evidence="3 6" id="KW-0813">Transport</keyword>
<evidence type="ECO:0000256" key="5">
    <source>
        <dbReference type="ARBA" id="ARBA00022729"/>
    </source>
</evidence>
<dbReference type="PANTHER" id="PTHR42953:SF1">
    <property type="entry name" value="METAL-BINDING PROTEIN HI_0362-RELATED"/>
    <property type="match status" value="1"/>
</dbReference>
<evidence type="ECO:0000256" key="4">
    <source>
        <dbReference type="ARBA" id="ARBA00022723"/>
    </source>
</evidence>
<evidence type="ECO:0000256" key="6">
    <source>
        <dbReference type="RuleBase" id="RU003512"/>
    </source>
</evidence>
<dbReference type="EMBL" id="CP097562">
    <property type="protein sequence ID" value="USF23751.1"/>
    <property type="molecule type" value="Genomic_DNA"/>
</dbReference>
<sequence length="307" mass="34432">MKKIYLLISILILGMVFIACQPKTVKNKYKSVVMSSNEIIDDLVKSIGGNFIETSMVIRKGNDPHSYTATEKDIIRITDSSLIIYNGGSLEGRLEWALSKIGNITPAVSIIDCLPKDKLIYDTDKNSGKKTVNHHFWHDPVLWKIAAHFIADNLASMNNVNQQIYFQNEEVFLYTLDTLNNYIKEQVQKIPAENRIIVTEHDAFAYFGASYGFETYYLHGSSSSSDISSADINELAALLIEKNVTTLFLEATLPDKNIRLLQSTLKAAGHFVKIGGTLYSDTLGYNNDYEAMMRHNVDTIVNALSSK</sequence>
<dbReference type="PRINTS" id="PR00691">
    <property type="entry name" value="ADHESINB"/>
</dbReference>
<proteinExistence type="inferred from homology"/>
<keyword evidence="4" id="KW-0479">Metal-binding</keyword>
<dbReference type="KEGG" id="msch:N508_000818"/>
<reference evidence="7" key="1">
    <citation type="journal article" date="2014" name="Genome Announc.">
        <title>Draft genome sequences of the altered schaedler flora, a defined bacterial community from gnotobiotic mice.</title>
        <authorList>
            <person name="Wannemuehler M.J."/>
            <person name="Overstreet A.M."/>
            <person name="Ward D.V."/>
            <person name="Phillips G.J."/>
        </authorList>
    </citation>
    <scope>NUCLEOTIDE SEQUENCE</scope>
    <source>
        <strain evidence="7">ASF457</strain>
    </source>
</reference>
<dbReference type="Gene3D" id="3.40.50.1980">
    <property type="entry name" value="Nitrogenase molybdenum iron protein domain"/>
    <property type="match status" value="2"/>
</dbReference>
<dbReference type="AlphaFoldDB" id="V2RNH2"/>
<dbReference type="Proteomes" id="UP000017429">
    <property type="component" value="Chromosome"/>
</dbReference>
<dbReference type="InterPro" id="IPR050492">
    <property type="entry name" value="Bact_metal-bind_prot9"/>
</dbReference>
<keyword evidence="8" id="KW-1185">Reference proteome</keyword>
<dbReference type="InterPro" id="IPR006129">
    <property type="entry name" value="AdhesinB"/>
</dbReference>
<dbReference type="GO" id="GO:0046872">
    <property type="term" value="F:metal ion binding"/>
    <property type="evidence" value="ECO:0007669"/>
    <property type="project" value="UniProtKB-KW"/>
</dbReference>
<dbReference type="SUPFAM" id="SSF53807">
    <property type="entry name" value="Helical backbone' metal receptor"/>
    <property type="match status" value="1"/>
</dbReference>
<name>V2RNH2_9BACT</name>
<dbReference type="GO" id="GO:0030313">
    <property type="term" value="C:cell envelope"/>
    <property type="evidence" value="ECO:0007669"/>
    <property type="project" value="UniProtKB-SubCell"/>
</dbReference>
<comment type="similarity">
    <text evidence="2 6">Belongs to the bacterial solute-binding protein 9 family.</text>
</comment>
<evidence type="ECO:0000256" key="3">
    <source>
        <dbReference type="ARBA" id="ARBA00022448"/>
    </source>
</evidence>
<keyword evidence="5" id="KW-0732">Signal</keyword>